<feature type="region of interest" description="Disordered" evidence="2">
    <location>
        <begin position="497"/>
        <end position="567"/>
    </location>
</feature>
<feature type="region of interest" description="Disordered" evidence="2">
    <location>
        <begin position="369"/>
        <end position="446"/>
    </location>
</feature>
<reference evidence="4" key="1">
    <citation type="submission" date="2018-01" db="EMBL/GenBank/DDBJ databases">
        <authorList>
            <person name="Mao J.F."/>
        </authorList>
    </citation>
    <scope>NUCLEOTIDE SEQUENCE</scope>
    <source>
        <strain evidence="4">Huo1</strain>
        <tissue evidence="4">Leaf</tissue>
    </source>
</reference>
<dbReference type="PROSITE" id="PS50158">
    <property type="entry name" value="ZF_CCHC"/>
    <property type="match status" value="1"/>
</dbReference>
<evidence type="ECO:0000313" key="4">
    <source>
        <dbReference type="EMBL" id="KAG6406722.1"/>
    </source>
</evidence>
<dbReference type="EMBL" id="PNBA02000012">
    <property type="protein sequence ID" value="KAG6406722.1"/>
    <property type="molecule type" value="Genomic_DNA"/>
</dbReference>
<gene>
    <name evidence="4" type="ORF">SASPL_134331</name>
</gene>
<feature type="domain" description="CCHC-type" evidence="3">
    <location>
        <begin position="487"/>
        <end position="502"/>
    </location>
</feature>
<feature type="compositionally biased region" description="Polar residues" evidence="2">
    <location>
        <begin position="537"/>
        <end position="552"/>
    </location>
</feature>
<feature type="compositionally biased region" description="Polar residues" evidence="2">
    <location>
        <begin position="499"/>
        <end position="526"/>
    </location>
</feature>
<dbReference type="Proteomes" id="UP000298416">
    <property type="component" value="Unassembled WGS sequence"/>
</dbReference>
<sequence length="567" mass="63254">MRNNDGAGPSCRPQVIIDLEQETWVLRGGHIFIFHPELEYELDIQDMLYVSLIIVILVSMMDAWVASSSKSRLVHVYVVEMTPADARARQQEDQIELFKKFMQSKSPSSVVIEEIEEPHLVVPKPARKKAKVIPEESKVDKAHGVVGLQEHAVGQVDEVQTAFDVAQSHVDEELEAVEQVDEVHIASDVVVSHIDEFKTVLGVGGLQDEVGPTVGVFNLFKLNLMKPKLMLMRLRKCLEGDECEEYKIKHTFQLEMRLKMHLMKPNIMLMRPIMDGLEDYGPFHSHSEGQFVPDFVEAAVVFEEYLGRLNELDLENHVEETAHWPEVEDINTDLNLGGLGGATTTWPEEVNNVGRSCAPVVEEFSTEANQAGETDNGAGAEKDVNNGGNINLQASQVEGEDDDNAQRAARYQSATGSTSTSKTTKRRKFSPVVDVHNDDDRRQADEADMLEDVANAEVRDVYSEDEGPRHKYSLVVNRPFRTAMLSCGRCGQIGHNRRSCQNDPSAPNNQRSQASAQPSSHGSQEPDTQRDRPPCPTTETTTGSSRAASLSTRVRKAQRCGRRKMND</sequence>
<keyword evidence="5" id="KW-1185">Reference proteome</keyword>
<dbReference type="GO" id="GO:0003676">
    <property type="term" value="F:nucleic acid binding"/>
    <property type="evidence" value="ECO:0007669"/>
    <property type="project" value="InterPro"/>
</dbReference>
<accession>A0A8X8ZIY0</accession>
<feature type="compositionally biased region" description="Polar residues" evidence="2">
    <location>
        <begin position="386"/>
        <end position="396"/>
    </location>
</feature>
<evidence type="ECO:0000256" key="2">
    <source>
        <dbReference type="SAM" id="MobiDB-lite"/>
    </source>
</evidence>
<dbReference type="AlphaFoldDB" id="A0A8X8ZIY0"/>
<comment type="caution">
    <text evidence="4">The sequence shown here is derived from an EMBL/GenBank/DDBJ whole genome shotgun (WGS) entry which is preliminary data.</text>
</comment>
<evidence type="ECO:0000256" key="1">
    <source>
        <dbReference type="PROSITE-ProRule" id="PRU00047"/>
    </source>
</evidence>
<keyword evidence="1" id="KW-0479">Metal-binding</keyword>
<proteinExistence type="predicted"/>
<keyword evidence="1" id="KW-0862">Zinc</keyword>
<organism evidence="4">
    <name type="scientific">Salvia splendens</name>
    <name type="common">Scarlet sage</name>
    <dbReference type="NCBI Taxonomy" id="180675"/>
    <lineage>
        <taxon>Eukaryota</taxon>
        <taxon>Viridiplantae</taxon>
        <taxon>Streptophyta</taxon>
        <taxon>Embryophyta</taxon>
        <taxon>Tracheophyta</taxon>
        <taxon>Spermatophyta</taxon>
        <taxon>Magnoliopsida</taxon>
        <taxon>eudicotyledons</taxon>
        <taxon>Gunneridae</taxon>
        <taxon>Pentapetalae</taxon>
        <taxon>asterids</taxon>
        <taxon>lamiids</taxon>
        <taxon>Lamiales</taxon>
        <taxon>Lamiaceae</taxon>
        <taxon>Nepetoideae</taxon>
        <taxon>Mentheae</taxon>
        <taxon>Salviinae</taxon>
        <taxon>Salvia</taxon>
        <taxon>Salvia subgen. Calosphace</taxon>
        <taxon>core Calosphace</taxon>
    </lineage>
</organism>
<evidence type="ECO:0000313" key="5">
    <source>
        <dbReference type="Proteomes" id="UP000298416"/>
    </source>
</evidence>
<dbReference type="InterPro" id="IPR001878">
    <property type="entry name" value="Znf_CCHC"/>
</dbReference>
<evidence type="ECO:0000259" key="3">
    <source>
        <dbReference type="PROSITE" id="PS50158"/>
    </source>
</evidence>
<dbReference type="GO" id="GO:0008270">
    <property type="term" value="F:zinc ion binding"/>
    <property type="evidence" value="ECO:0007669"/>
    <property type="project" value="UniProtKB-KW"/>
</dbReference>
<keyword evidence="1" id="KW-0863">Zinc-finger</keyword>
<reference evidence="4" key="2">
    <citation type="submission" date="2020-08" db="EMBL/GenBank/DDBJ databases">
        <title>Plant Genome Project.</title>
        <authorList>
            <person name="Zhang R.-G."/>
        </authorList>
    </citation>
    <scope>NUCLEOTIDE SEQUENCE</scope>
    <source>
        <strain evidence="4">Huo1</strain>
        <tissue evidence="4">Leaf</tissue>
    </source>
</reference>
<protein>
    <recommendedName>
        <fullName evidence="3">CCHC-type domain-containing protein</fullName>
    </recommendedName>
</protein>
<name>A0A8X8ZIY0_SALSN</name>
<feature type="compositionally biased region" description="Basic residues" evidence="2">
    <location>
        <begin position="553"/>
        <end position="567"/>
    </location>
</feature>
<feature type="compositionally biased region" description="Basic and acidic residues" evidence="2">
    <location>
        <begin position="435"/>
        <end position="445"/>
    </location>
</feature>